<dbReference type="AlphaFoldDB" id="A0A0F9P883"/>
<evidence type="ECO:0000313" key="1">
    <source>
        <dbReference type="EMBL" id="KKN26264.1"/>
    </source>
</evidence>
<comment type="caution">
    <text evidence="1">The sequence shown here is derived from an EMBL/GenBank/DDBJ whole genome shotgun (WGS) entry which is preliminary data.</text>
</comment>
<protein>
    <submittedName>
        <fullName evidence="1">Uncharacterized protein</fullName>
    </submittedName>
</protein>
<reference evidence="1" key="1">
    <citation type="journal article" date="2015" name="Nature">
        <title>Complex archaea that bridge the gap between prokaryotes and eukaryotes.</title>
        <authorList>
            <person name="Spang A."/>
            <person name="Saw J.H."/>
            <person name="Jorgensen S.L."/>
            <person name="Zaremba-Niedzwiedzka K."/>
            <person name="Martijn J."/>
            <person name="Lind A.E."/>
            <person name="van Eijk R."/>
            <person name="Schleper C."/>
            <person name="Guy L."/>
            <person name="Ettema T.J."/>
        </authorList>
    </citation>
    <scope>NUCLEOTIDE SEQUENCE</scope>
</reference>
<gene>
    <name evidence="1" type="ORF">LCGC14_0876390</name>
</gene>
<accession>A0A0F9P883</accession>
<dbReference type="EMBL" id="LAZR01002733">
    <property type="protein sequence ID" value="KKN26264.1"/>
    <property type="molecule type" value="Genomic_DNA"/>
</dbReference>
<name>A0A0F9P883_9ZZZZ</name>
<organism evidence="1">
    <name type="scientific">marine sediment metagenome</name>
    <dbReference type="NCBI Taxonomy" id="412755"/>
    <lineage>
        <taxon>unclassified sequences</taxon>
        <taxon>metagenomes</taxon>
        <taxon>ecological metagenomes</taxon>
    </lineage>
</organism>
<proteinExistence type="predicted"/>
<sequence>MVSKIKHIGTVRIGSEDYKLVETDDQQAWQEQYLHEPPWSEGLPPMLSEPSETWHLGGFKSRSGIPGTSEYGVNTDARFPFRLLPGPEVKTVTLTGATGPITSIFEALGYIWAVGGRHVFRIDPATDAIVDSKDFGATVKGVEGLRWESDSGLVTTDEADQSLWEVTVIGTPDTWTQAAAGVKPYRQAAGIDRLFGIQSDGLLRNVVSGLNPLATISWADRIQCGDTSTKPNSLVAFEKTVLAGKPEGLFAVSPEGKGIPLIKRMIRDDDNCLGMAVHEPYVIVPHSRGVYRFLPGLVESVGLEKELLNESPIKGRFNAFVTDNQWLNGLISVGAINNILVARDRASGEPGFGPLIWDTWVSFIGTKSQAMYLSALSATPRIWFAKNNDIAYIVLTDSAGAPDVDDAAYRFVTAGSIRRFTNKYTFGDWGSKDFPKIVLVGKNLTAARFWDILFSIDGGAFSNLDIDGNGMRIDSDGRKTFFLPLTAVGREVQYRFDYTGDVNTQAGELNFFEPFAVPQSRKIPVNVIQLHLSRDTKYDVGQEARSAAEQLSDLTVLNKAPAPLKASGPWGEDKDMWVRSLRLISVLQEPDLEAEYLVEVSLQEREVS</sequence>